<dbReference type="Pfam" id="PF13041">
    <property type="entry name" value="PPR_2"/>
    <property type="match status" value="2"/>
</dbReference>
<reference evidence="4 5" key="2">
    <citation type="journal article" date="2017" name="Front. Plant Sci.">
        <title>Gene Classification and Mining of Molecular Markers Useful in Red Clover (Trifolium pratense) Breeding.</title>
        <authorList>
            <person name="Istvanek J."/>
            <person name="Dluhosova J."/>
            <person name="Dluhos P."/>
            <person name="Patkova L."/>
            <person name="Nedelnik J."/>
            <person name="Repkova J."/>
        </authorList>
    </citation>
    <scope>NUCLEOTIDE SEQUENCE [LARGE SCALE GENOMIC DNA]</scope>
    <source>
        <strain evidence="5">cv. Tatra</strain>
        <tissue evidence="4">Young leaves</tissue>
    </source>
</reference>
<dbReference type="EMBL" id="ASHM01005297">
    <property type="protein sequence ID" value="PNY12456.1"/>
    <property type="molecule type" value="Genomic_DNA"/>
</dbReference>
<gene>
    <name evidence="4" type="ORF">L195_g009087</name>
</gene>
<evidence type="ECO:0000256" key="2">
    <source>
        <dbReference type="ARBA" id="ARBA00061659"/>
    </source>
</evidence>
<dbReference type="FunFam" id="1.25.40.10:FF:001214">
    <property type="entry name" value="Pentatricopeptide repeat-containing protein At2g20540"/>
    <property type="match status" value="1"/>
</dbReference>
<dbReference type="OrthoDB" id="185373at2759"/>
<sequence>MIRKRISSVPNIETLKQIHALIIINGSNNVLLLRKLVLTTSTSLVGLTATSTVTNYAHQLFAQIPQPDTFMFNTMIRGSSQSPNPIRAISLYSQMHQCSVKPDNYTFPFVLKACTKLFWVYTGSAVHGRVLRFGFCSNTVVRNALLVFHAKCGDLNVATSLFDDSCKDDVVAWSSLVSGYAKRGDLKFARELFDEMPDRDLVAWNVMITGYAKQGEMENARLLFDEAPVKDVVSWNAMIAGYVVCQLNKQALELFDEMSKAGVWPDEVTLLSLLSACADLGDSEIGQKVHAKVMEISMGKLSTLLGNALIDMYAKCGKIQEALHVFWSIKDKDVISWNSIIVGLAFHGGGKESLSLFKAMLRTKICPNDSTFVGVLAACSHAGKIDEGYKYFDIMRSEYKIEPNIRHCGCMVDMLGRAGLLKEAVKFIDSMKIEPNAIVWRTLLSACKVHGDVELAKEVNEKLLRMRKDESGDYVLMSNLYASRGEWDGVQKVRKLMDDSGVTKSRGFSLVEACN</sequence>
<feature type="repeat" description="PPR" evidence="3">
    <location>
        <begin position="169"/>
        <end position="203"/>
    </location>
</feature>
<organism evidence="4 5">
    <name type="scientific">Trifolium pratense</name>
    <name type="common">Red clover</name>
    <dbReference type="NCBI Taxonomy" id="57577"/>
    <lineage>
        <taxon>Eukaryota</taxon>
        <taxon>Viridiplantae</taxon>
        <taxon>Streptophyta</taxon>
        <taxon>Embryophyta</taxon>
        <taxon>Tracheophyta</taxon>
        <taxon>Spermatophyta</taxon>
        <taxon>Magnoliopsida</taxon>
        <taxon>eudicotyledons</taxon>
        <taxon>Gunneridae</taxon>
        <taxon>Pentapetalae</taxon>
        <taxon>rosids</taxon>
        <taxon>fabids</taxon>
        <taxon>Fabales</taxon>
        <taxon>Fabaceae</taxon>
        <taxon>Papilionoideae</taxon>
        <taxon>50 kb inversion clade</taxon>
        <taxon>NPAAA clade</taxon>
        <taxon>Hologalegina</taxon>
        <taxon>IRL clade</taxon>
        <taxon>Trifolieae</taxon>
        <taxon>Trifolium</taxon>
    </lineage>
</organism>
<dbReference type="PANTHER" id="PTHR47926:SF391">
    <property type="entry name" value="TETRATRICOPEPTIDE-LIKE HELICAL DOMAIN SUPERFAMILY"/>
    <property type="match status" value="1"/>
</dbReference>
<reference evidence="4 5" key="1">
    <citation type="journal article" date="2014" name="Am. J. Bot.">
        <title>Genome assembly and annotation for red clover (Trifolium pratense; Fabaceae).</title>
        <authorList>
            <person name="Istvanek J."/>
            <person name="Jaros M."/>
            <person name="Krenek A."/>
            <person name="Repkova J."/>
        </authorList>
    </citation>
    <scope>NUCLEOTIDE SEQUENCE [LARGE SCALE GENOMIC DNA]</scope>
    <source>
        <strain evidence="5">cv. Tatra</strain>
        <tissue evidence="4">Young leaves</tissue>
    </source>
</reference>
<feature type="repeat" description="PPR" evidence="3">
    <location>
        <begin position="231"/>
        <end position="265"/>
    </location>
</feature>
<dbReference type="AlphaFoldDB" id="A0A2K3PAY4"/>
<dbReference type="FunFam" id="1.25.40.10:FF:000345">
    <property type="entry name" value="Pentatricopeptide repeat-containing protein"/>
    <property type="match status" value="1"/>
</dbReference>
<evidence type="ECO:0000313" key="5">
    <source>
        <dbReference type="Proteomes" id="UP000236291"/>
    </source>
</evidence>
<dbReference type="Pfam" id="PF20431">
    <property type="entry name" value="E_motif"/>
    <property type="match status" value="1"/>
</dbReference>
<evidence type="ECO:0000313" key="4">
    <source>
        <dbReference type="EMBL" id="PNY12456.1"/>
    </source>
</evidence>
<evidence type="ECO:0000256" key="1">
    <source>
        <dbReference type="ARBA" id="ARBA00022737"/>
    </source>
</evidence>
<accession>A0A2K3PAY4</accession>
<dbReference type="InterPro" id="IPR046848">
    <property type="entry name" value="E_motif"/>
</dbReference>
<name>A0A2K3PAY4_TRIPR</name>
<feature type="repeat" description="PPR" evidence="3">
    <location>
        <begin position="68"/>
        <end position="102"/>
    </location>
</feature>
<protein>
    <submittedName>
        <fullName evidence="4">Pentatricopeptide repeat-containing protein at5g15300-like protein</fullName>
    </submittedName>
</protein>
<dbReference type="Pfam" id="PF01535">
    <property type="entry name" value="PPR"/>
    <property type="match status" value="6"/>
</dbReference>
<comment type="similarity">
    <text evidence="2">Belongs to the PPR family. PCMP-E subfamily.</text>
</comment>
<dbReference type="InterPro" id="IPR011990">
    <property type="entry name" value="TPR-like_helical_dom_sf"/>
</dbReference>
<dbReference type="GO" id="GO:0009451">
    <property type="term" value="P:RNA modification"/>
    <property type="evidence" value="ECO:0007669"/>
    <property type="project" value="InterPro"/>
</dbReference>
<feature type="repeat" description="PPR" evidence="3">
    <location>
        <begin position="333"/>
        <end position="367"/>
    </location>
</feature>
<dbReference type="Proteomes" id="UP000236291">
    <property type="component" value="Unassembled WGS sequence"/>
</dbReference>
<dbReference type="NCBIfam" id="TIGR00756">
    <property type="entry name" value="PPR"/>
    <property type="match status" value="4"/>
</dbReference>
<proteinExistence type="inferred from homology"/>
<dbReference type="InterPro" id="IPR002885">
    <property type="entry name" value="PPR_rpt"/>
</dbReference>
<dbReference type="STRING" id="57577.A0A2K3PAY4"/>
<comment type="caution">
    <text evidence="4">The sequence shown here is derived from an EMBL/GenBank/DDBJ whole genome shotgun (WGS) entry which is preliminary data.</text>
</comment>
<dbReference type="InterPro" id="IPR046960">
    <property type="entry name" value="PPR_At4g14850-like_plant"/>
</dbReference>
<dbReference type="Gene3D" id="1.25.40.10">
    <property type="entry name" value="Tetratricopeptide repeat domain"/>
    <property type="match status" value="4"/>
</dbReference>
<evidence type="ECO:0000256" key="3">
    <source>
        <dbReference type="PROSITE-ProRule" id="PRU00708"/>
    </source>
</evidence>
<dbReference type="PANTHER" id="PTHR47926">
    <property type="entry name" value="PENTATRICOPEPTIDE REPEAT-CONTAINING PROTEIN"/>
    <property type="match status" value="1"/>
</dbReference>
<dbReference type="GO" id="GO:0003723">
    <property type="term" value="F:RNA binding"/>
    <property type="evidence" value="ECO:0007669"/>
    <property type="project" value="InterPro"/>
</dbReference>
<keyword evidence="1" id="KW-0677">Repeat</keyword>
<dbReference type="PROSITE" id="PS51375">
    <property type="entry name" value="PPR"/>
    <property type="match status" value="4"/>
</dbReference>